<evidence type="ECO:0000313" key="3">
    <source>
        <dbReference type="Proteomes" id="UP001487296"/>
    </source>
</evidence>
<proteinExistence type="predicted"/>
<dbReference type="EMBL" id="JBBNFP010000006">
    <property type="protein sequence ID" value="MEQ2485987.1"/>
    <property type="molecule type" value="Genomic_DNA"/>
</dbReference>
<keyword evidence="1" id="KW-0472">Membrane</keyword>
<feature type="transmembrane region" description="Helical" evidence="1">
    <location>
        <begin position="9"/>
        <end position="27"/>
    </location>
</feature>
<protein>
    <submittedName>
        <fullName evidence="2">PH domain-containing protein</fullName>
    </submittedName>
</protein>
<evidence type="ECO:0000313" key="2">
    <source>
        <dbReference type="EMBL" id="MEQ2485987.1"/>
    </source>
</evidence>
<keyword evidence="1" id="KW-1133">Transmembrane helix</keyword>
<sequence length="134" mass="15559">MDRTFHHRFSVGAICGVVLFGAISFWLFWQKWVVLGLLMALVCVVLLERVLHSEYVFRGDRLIVYHGRFARKKEVALADIVGYRPVTTTFGLTHFLLLGLKGERILMVQPDNEQAFVKCLTERKHNIKRKDENN</sequence>
<name>A0ABV1FNL5_9BACT</name>
<gene>
    <name evidence="2" type="ORF">AAAT34_02830</name>
</gene>
<evidence type="ECO:0000256" key="1">
    <source>
        <dbReference type="SAM" id="Phobius"/>
    </source>
</evidence>
<accession>A0ABV1FNL5</accession>
<comment type="caution">
    <text evidence="2">The sequence shown here is derived from an EMBL/GenBank/DDBJ whole genome shotgun (WGS) entry which is preliminary data.</text>
</comment>
<feature type="transmembrane region" description="Helical" evidence="1">
    <location>
        <begin position="33"/>
        <end position="51"/>
    </location>
</feature>
<keyword evidence="1" id="KW-0812">Transmembrane</keyword>
<keyword evidence="3" id="KW-1185">Reference proteome</keyword>
<dbReference type="Proteomes" id="UP001487296">
    <property type="component" value="Unassembled WGS sequence"/>
</dbReference>
<organism evidence="2 3">
    <name type="scientific">Hallella faecis</name>
    <dbReference type="NCBI Taxonomy" id="2841596"/>
    <lineage>
        <taxon>Bacteria</taxon>
        <taxon>Pseudomonadati</taxon>
        <taxon>Bacteroidota</taxon>
        <taxon>Bacteroidia</taxon>
        <taxon>Bacteroidales</taxon>
        <taxon>Prevotellaceae</taxon>
        <taxon>Hallella</taxon>
    </lineage>
</organism>
<dbReference type="RefSeq" id="WP_252344854.1">
    <property type="nucleotide sequence ID" value="NZ_JAHKBE010000005.1"/>
</dbReference>
<reference evidence="2 3" key="1">
    <citation type="submission" date="2024-04" db="EMBL/GenBank/DDBJ databases">
        <title>Human intestinal bacterial collection.</title>
        <authorList>
            <person name="Pauvert C."/>
            <person name="Hitch T.C.A."/>
            <person name="Clavel T."/>
        </authorList>
    </citation>
    <scope>NUCLEOTIDE SEQUENCE [LARGE SCALE GENOMIC DNA]</scope>
    <source>
        <strain evidence="2 3">CLA-AA-H145</strain>
    </source>
</reference>